<dbReference type="InterPro" id="IPR042213">
    <property type="entry name" value="NBD_C_sf"/>
</dbReference>
<dbReference type="InterPro" id="IPR031475">
    <property type="entry name" value="NBD_C"/>
</dbReference>
<comment type="caution">
    <text evidence="9">The sequence shown here is derived from an EMBL/GenBank/DDBJ whole genome shotgun (WGS) entry which is preliminary data.</text>
</comment>
<name>A0ABQ0H4N8_9HYPH</name>
<evidence type="ECO:0000313" key="9">
    <source>
        <dbReference type="EMBL" id="GAB1583889.1"/>
    </source>
</evidence>
<dbReference type="EMBL" id="BAAFZP010000002">
    <property type="protein sequence ID" value="GAB1583889.1"/>
    <property type="molecule type" value="Genomic_DNA"/>
</dbReference>
<comment type="similarity">
    <text evidence="1">Belongs to the four-carbon acid sugar kinase family.</text>
</comment>
<evidence type="ECO:0000256" key="2">
    <source>
        <dbReference type="ARBA" id="ARBA00022679"/>
    </source>
</evidence>
<keyword evidence="10" id="KW-1185">Reference proteome</keyword>
<dbReference type="GO" id="GO:0016301">
    <property type="term" value="F:kinase activity"/>
    <property type="evidence" value="ECO:0007669"/>
    <property type="project" value="UniProtKB-KW"/>
</dbReference>
<gene>
    <name evidence="9" type="ORF">PPNSA23_38320</name>
</gene>
<keyword evidence="6" id="KW-0119">Carbohydrate metabolism</keyword>
<dbReference type="Pfam" id="PF07005">
    <property type="entry name" value="SBD_N"/>
    <property type="match status" value="1"/>
</dbReference>
<dbReference type="SUPFAM" id="SSF142764">
    <property type="entry name" value="YgbK-like"/>
    <property type="match status" value="1"/>
</dbReference>
<keyword evidence="4 9" id="KW-0418">Kinase</keyword>
<dbReference type="Gene3D" id="3.40.50.10840">
    <property type="entry name" value="Putative sugar-binding, N-terminal domain"/>
    <property type="match status" value="1"/>
</dbReference>
<feature type="domain" description="Four-carbon acid sugar kinase nucleotide binding" evidence="8">
    <location>
        <begin position="261"/>
        <end position="343"/>
    </location>
</feature>
<protein>
    <submittedName>
        <fullName evidence="9">Four-carbon acid sugar kinase family protein</fullName>
    </submittedName>
</protein>
<dbReference type="Gene3D" id="3.40.980.20">
    <property type="entry name" value="Four-carbon acid sugar kinase, nucleotide binding domain"/>
    <property type="match status" value="1"/>
</dbReference>
<keyword evidence="2" id="KW-0808">Transferase</keyword>
<keyword evidence="3" id="KW-0547">Nucleotide-binding</keyword>
<evidence type="ECO:0000256" key="6">
    <source>
        <dbReference type="ARBA" id="ARBA00023277"/>
    </source>
</evidence>
<reference evidence="9 10" key="1">
    <citation type="submission" date="2024-10" db="EMBL/GenBank/DDBJ databases">
        <title>Isolation, draft genome sequencing and identification of Phyllobacterium sp. NSA23, isolated from leaf soil.</title>
        <authorList>
            <person name="Akita H."/>
        </authorList>
    </citation>
    <scope>NUCLEOTIDE SEQUENCE [LARGE SCALE GENOMIC DNA]</scope>
    <source>
        <strain evidence="9 10">NSA23</strain>
    </source>
</reference>
<dbReference type="Proteomes" id="UP001628091">
    <property type="component" value="Unassembled WGS sequence"/>
</dbReference>
<evidence type="ECO:0000256" key="1">
    <source>
        <dbReference type="ARBA" id="ARBA00005715"/>
    </source>
</evidence>
<evidence type="ECO:0000313" key="10">
    <source>
        <dbReference type="Proteomes" id="UP001628091"/>
    </source>
</evidence>
<evidence type="ECO:0000256" key="4">
    <source>
        <dbReference type="ARBA" id="ARBA00022777"/>
    </source>
</evidence>
<evidence type="ECO:0000256" key="3">
    <source>
        <dbReference type="ARBA" id="ARBA00022741"/>
    </source>
</evidence>
<evidence type="ECO:0000259" key="8">
    <source>
        <dbReference type="Pfam" id="PF17042"/>
    </source>
</evidence>
<feature type="domain" description="Four-carbon acid sugar kinase N-terminal" evidence="7">
    <location>
        <begin position="4"/>
        <end position="130"/>
    </location>
</feature>
<proteinExistence type="inferred from homology"/>
<organism evidence="9 10">
    <name type="scientific">Phyllobacterium phragmitis</name>
    <dbReference type="NCBI Taxonomy" id="2670329"/>
    <lineage>
        <taxon>Bacteria</taxon>
        <taxon>Pseudomonadati</taxon>
        <taxon>Pseudomonadota</taxon>
        <taxon>Alphaproteobacteria</taxon>
        <taxon>Hyphomicrobiales</taxon>
        <taxon>Phyllobacteriaceae</taxon>
        <taxon>Phyllobacterium</taxon>
    </lineage>
</organism>
<accession>A0ABQ0H4N8</accession>
<keyword evidence="5" id="KW-0067">ATP-binding</keyword>
<dbReference type="InterPro" id="IPR037051">
    <property type="entry name" value="4-carb_acid_sugar_kinase_N_sf"/>
</dbReference>
<dbReference type="InterPro" id="IPR010737">
    <property type="entry name" value="4-carb_acid_sugar_kinase_N"/>
</dbReference>
<dbReference type="RefSeq" id="WP_407866420.1">
    <property type="nucleotide sequence ID" value="NZ_BAAFZP010000002.1"/>
</dbReference>
<sequence length="359" mass="37405">MTKLLIIADDLTGALDSAAPFAVRGLRTVIACRPKYLDAALARQAEIVAVSTASREGSIEAARSAVAEVMRSAARVGIGMPRQIFKKIDSRMKGHVRVETLLAAEACGAGRLVVCPAIPAQDRIVQGGAVRGRGVWEPIGIRGIFPAMDMDVLAADAVSDKDLERIVSFVGPTDMLVGAAGLSGALARALAPEDFARTAPHLRAPALLAIGSRDPITLGQIARLREKADPAWIGAPNGITAADMQDGAAITVLQMLPSHEMISGDQANRNFSGTVHRFLDRGVESLLCCGGETADAILASAGSGIIELEGELLPGVPAGMIEIDDKRVLIATKSGGYGDVDCFADIAEGIDFMESCGID</sequence>
<evidence type="ECO:0000256" key="5">
    <source>
        <dbReference type="ARBA" id="ARBA00022840"/>
    </source>
</evidence>
<dbReference type="Pfam" id="PF17042">
    <property type="entry name" value="NBD_C"/>
    <property type="match status" value="1"/>
</dbReference>
<evidence type="ECO:0000259" key="7">
    <source>
        <dbReference type="Pfam" id="PF07005"/>
    </source>
</evidence>